<accession>A0ACC1T2J3</accession>
<sequence>MIAAALKHLKNGGAVLTYGQGAQPEDVYMNPDVYPGLFPWLYPYGYGGFGNVRMSKKLSVEKHVRALLMYHDHRFQEDRYFPFLVFNRIQIKRSTKGGYILTQSKNFANIAEKLQHVEGEALDTLIARGERDGYIKPTSSEESTCFELITYVDNVASHVPGSLTQKKFQSHEVRSMIYEFGSPAVFATFAPAGAKSPICLYLCGVPINLDEICPQLPSHMERLNMTSRNPVACSRFFHLLVKLFIRVILRADGDRVGLFGKTSAYYGTVEEQGRLALHLHMLIWIRSAYSPQEIRDRVMENAGTFCMDMIAWMESFHQGEFCTGTLAEVRQRVREKMCKPEWEPTEEDDELEQYNGDSVTQLPRPPPSTSSDAEFEAWFNQVCDVTDEIVMRCNVHDEQHRWGCKRGRRRHCKARMPRETRPCTVADLADGTLLLKKGEAWVNTFSVMMVYLLRCNTDVTFLLSGTAVRAVMAYVTDYITKTTLKTYHIFEAIRMVLSTHGHLFAESSSREEAARRLMTKIVNALTARTEIGAPLVCHLLLGFPDHYTNQRFKPFFWQSYVRFIARAWGESTEDEDEENVVMGRSGGNVVPLRKMNDYVYRPDELECMTLEDFLRSTETRPLPDVSDRVSSTRRRNNERALQKIMRFKTDHPRHHSHGIVRLDRARILVYLGGALPRKDKQREDYCRAMLTFFFHHGWRTGLELRNAGESWDMSFTRAVFSPRHGQIMKNMNVLYECLDARHDFASQRRAAERAEGLNGFFDAQELEDLDKLREERDVLEGVVDSAVLEELDAMLDRESRATVRRRLERERREGEMRMLDAEGYRKFGEPRIENTNFADTFVCTDQSSTHWKELTARARNDEIAVRMNRKENAVADAVKHSDSTLSTNAAVDEVRIRTEAELDAIDALKTGKEHTVLEPGQLMTEVVETYTLNTEQERAFRLTITHILGRNVEPLRLYLGGSGGTGKSRVFDAIKCFFDRRGESYRYLVIAPTGSAACLIGGSTYHSVLGFSKSGARPSAKALARARERLALVDILIIDEISMLSCTGLYNISERISNAFDLPTQSFAGRHVIIAGDFAQLPPPGDEHPLYSCKVGVQSSAEYCSGQKASMGRAVWHYFTSVILLRQNMRQKSAKAEDRAFGTALQNMRYGACTAEDVRLLKSRICSIAPGRPHMGDAHFRNVPIITGRNLTRDAINEVSCERFARERGLPLVTFVSRDKWGSGKLADTLKETLRTAEEVYERGRDCDRLSRIMQLKVWNLPPADTANLAGRLRLCMGMPVLLKRNVATELGATNGAEGNIVGWDDEQEPTGEHVLKTLFVRLAKPVRPFQLQGLPPNVIPVTPSDEQITCKMLNGKPLPVRRHQVEVLPAFAMTDFNSQGHTRPWNPVDLSQCYTHMSIYTALSRGTSLEGTLLLCDFDDSRIRRGMSKELRKEFWDLEILNELTRLRVEGEVPFSIVGMSRGVAIRCFQQWKGPTYVPPHVPAALNWSGCQCRGLAAVASSRRMACCSET</sequence>
<name>A0ACC1T2J3_9APHY</name>
<evidence type="ECO:0000313" key="2">
    <source>
        <dbReference type="Proteomes" id="UP001148662"/>
    </source>
</evidence>
<organism evidence="1 2">
    <name type="scientific">Phlebia brevispora</name>
    <dbReference type="NCBI Taxonomy" id="194682"/>
    <lineage>
        <taxon>Eukaryota</taxon>
        <taxon>Fungi</taxon>
        <taxon>Dikarya</taxon>
        <taxon>Basidiomycota</taxon>
        <taxon>Agaricomycotina</taxon>
        <taxon>Agaricomycetes</taxon>
        <taxon>Polyporales</taxon>
        <taxon>Meruliaceae</taxon>
        <taxon>Phlebia</taxon>
    </lineage>
</organism>
<proteinExistence type="predicted"/>
<gene>
    <name evidence="1" type="ORF">NM688_g4575</name>
</gene>
<dbReference type="Proteomes" id="UP001148662">
    <property type="component" value="Unassembled WGS sequence"/>
</dbReference>
<protein>
    <submittedName>
        <fullName evidence="1">Uncharacterized protein</fullName>
    </submittedName>
</protein>
<keyword evidence="2" id="KW-1185">Reference proteome</keyword>
<dbReference type="EMBL" id="JANHOG010000770">
    <property type="protein sequence ID" value="KAJ3551661.1"/>
    <property type="molecule type" value="Genomic_DNA"/>
</dbReference>
<comment type="caution">
    <text evidence="1">The sequence shown here is derived from an EMBL/GenBank/DDBJ whole genome shotgun (WGS) entry which is preliminary data.</text>
</comment>
<reference evidence="1" key="1">
    <citation type="submission" date="2022-07" db="EMBL/GenBank/DDBJ databases">
        <title>Genome Sequence of Phlebia brevispora.</title>
        <authorList>
            <person name="Buettner E."/>
        </authorList>
    </citation>
    <scope>NUCLEOTIDE SEQUENCE</scope>
    <source>
        <strain evidence="1">MPL23</strain>
    </source>
</reference>
<evidence type="ECO:0000313" key="1">
    <source>
        <dbReference type="EMBL" id="KAJ3551661.1"/>
    </source>
</evidence>